<comment type="caution">
    <text evidence="2">The sequence shown here is derived from an EMBL/GenBank/DDBJ whole genome shotgun (WGS) entry which is preliminary data.</text>
</comment>
<dbReference type="AlphaFoldDB" id="A0A2T0RHQ0"/>
<evidence type="ECO:0000313" key="3">
    <source>
        <dbReference type="Proteomes" id="UP000239480"/>
    </source>
</evidence>
<protein>
    <recommendedName>
        <fullName evidence="4">Membrane protein DUF2157</fullName>
    </recommendedName>
</protein>
<feature type="transmembrane region" description="Helical" evidence="1">
    <location>
        <begin position="238"/>
        <end position="259"/>
    </location>
</feature>
<feature type="transmembrane region" description="Helical" evidence="1">
    <location>
        <begin position="206"/>
        <end position="226"/>
    </location>
</feature>
<keyword evidence="3" id="KW-1185">Reference proteome</keyword>
<feature type="transmembrane region" description="Helical" evidence="1">
    <location>
        <begin position="55"/>
        <end position="77"/>
    </location>
</feature>
<evidence type="ECO:0000313" key="2">
    <source>
        <dbReference type="EMBL" id="PRY20703.1"/>
    </source>
</evidence>
<feature type="transmembrane region" description="Helical" evidence="1">
    <location>
        <begin position="265"/>
        <end position="284"/>
    </location>
</feature>
<keyword evidence="1" id="KW-0472">Membrane</keyword>
<dbReference type="Proteomes" id="UP000239480">
    <property type="component" value="Unassembled WGS sequence"/>
</dbReference>
<gene>
    <name evidence="2" type="ORF">CLV78_11276</name>
</gene>
<dbReference type="EMBL" id="PVTD01000012">
    <property type="protein sequence ID" value="PRY20703.1"/>
    <property type="molecule type" value="Genomic_DNA"/>
</dbReference>
<feature type="transmembrane region" description="Helical" evidence="1">
    <location>
        <begin position="289"/>
        <end position="305"/>
    </location>
</feature>
<organism evidence="2 3">
    <name type="scientific">Aliiruegeria haliotis</name>
    <dbReference type="NCBI Taxonomy" id="1280846"/>
    <lineage>
        <taxon>Bacteria</taxon>
        <taxon>Pseudomonadati</taxon>
        <taxon>Pseudomonadota</taxon>
        <taxon>Alphaproteobacteria</taxon>
        <taxon>Rhodobacterales</taxon>
        <taxon>Roseobacteraceae</taxon>
        <taxon>Aliiruegeria</taxon>
    </lineage>
</organism>
<feature type="transmembrane region" description="Helical" evidence="1">
    <location>
        <begin position="311"/>
        <end position="327"/>
    </location>
</feature>
<evidence type="ECO:0008006" key="4">
    <source>
        <dbReference type="Google" id="ProtNLM"/>
    </source>
</evidence>
<feature type="transmembrane region" description="Helical" evidence="1">
    <location>
        <begin position="116"/>
        <end position="135"/>
    </location>
</feature>
<dbReference type="OrthoDB" id="9770600at2"/>
<feature type="transmembrane region" description="Helical" evidence="1">
    <location>
        <begin position="170"/>
        <end position="194"/>
    </location>
</feature>
<feature type="transmembrane region" description="Helical" evidence="1">
    <location>
        <begin position="141"/>
        <end position="163"/>
    </location>
</feature>
<reference evidence="2 3" key="1">
    <citation type="submission" date="2018-03" db="EMBL/GenBank/DDBJ databases">
        <title>Genomic Encyclopedia of Archaeal and Bacterial Type Strains, Phase II (KMG-II): from individual species to whole genera.</title>
        <authorList>
            <person name="Goeker M."/>
        </authorList>
    </citation>
    <scope>NUCLEOTIDE SEQUENCE [LARGE SCALE GENOMIC DNA]</scope>
    <source>
        <strain evidence="2 3">DSM 29328</strain>
    </source>
</reference>
<feature type="transmembrane region" description="Helical" evidence="1">
    <location>
        <begin position="89"/>
        <end position="107"/>
    </location>
</feature>
<name>A0A2T0RHQ0_9RHOB</name>
<accession>A0A2T0RHQ0</accession>
<evidence type="ECO:0000256" key="1">
    <source>
        <dbReference type="SAM" id="Phobius"/>
    </source>
</evidence>
<proteinExistence type="predicted"/>
<keyword evidence="1" id="KW-0812">Transmembrane</keyword>
<keyword evidence="1" id="KW-1133">Transmembrane helix</keyword>
<dbReference type="RefSeq" id="WP_106207532.1">
    <property type="nucleotide sequence ID" value="NZ_PVTD01000012.1"/>
</dbReference>
<sequence length="354" mass="37893">MNLDRDDIRAAVRSGMISEAQAASILALAEQRHGVRENMDGLDEPFELFRGFNEIFIVVGLGVLFTGWMVVSGLSTLAELGNSGSTGGIYALITLAVSAWLSTYFTLKRRMVAPSIALVMMFGVGALQLGMTLGWQLGLAFHVRVAFASGLTTALFILHYFWFRVPFTMALIGLGVFVTTGSMLVLGGAGWPTAADFFHLTNEGPYAVLTIALGVIGTAVALWFDMGDPHRITRRSQAGFWLHVISAPAIVNTVALTLLEVDTPAAQAALIAFLCLMALFAIVIDRRSFLVAGVGYVVALAVIILERQAGLAVLGLGLGLVLLGAQWERLRGGIMSGLPSFPGKDRLPPWGQLR</sequence>